<dbReference type="EMBL" id="JACOOK010000001">
    <property type="protein sequence ID" value="MBC5615431.1"/>
    <property type="molecule type" value="Genomic_DNA"/>
</dbReference>
<sequence length="410" mass="44681">MKLIDYITGNRKGREARRIEREAMDDPFLHDALEGYDAVPGDPTDAIRRMQRRVTGAAGKLRRRIYWSAAAALLLCAGAGGYLLTLRNIPMQEPAIALRQDTPERSVPADSVVLAAATPEKSRPEAKTAAETPSVYPEETPAAEDRAPLAKQEAEYAENEKSRPGETVAGTPPPAPSEESLSQDEAALPVAADIAAERSDRPEKMQSSVQVSPASDSERIFRKIGRPASVRGRITDRNGTPLIGATVASGPGKGTVTDSDGNFSLSKIPGTDTLEINYLGYRTEKIPADTSRPIRLALQEDDEQLTECIVVGYGTQKPEARQEDVRKSIPVGGHKAYLRYLDEHKVYPDDGNLPHGKVTLRFRIDSAGRPVDIEVIRSLGAAADREAVRLVREGPDWTPGKGFVRLDIRF</sequence>
<dbReference type="Gene3D" id="3.30.1150.10">
    <property type="match status" value="1"/>
</dbReference>
<protein>
    <submittedName>
        <fullName evidence="4">Carboxypeptidase-like regulatory domain-containing protein</fullName>
    </submittedName>
</protein>
<evidence type="ECO:0000256" key="2">
    <source>
        <dbReference type="SAM" id="Phobius"/>
    </source>
</evidence>
<accession>A0ABR7CIE3</accession>
<keyword evidence="2" id="KW-0472">Membrane</keyword>
<gene>
    <name evidence="4" type="ORF">H8S08_00150</name>
</gene>
<evidence type="ECO:0000256" key="1">
    <source>
        <dbReference type="SAM" id="MobiDB-lite"/>
    </source>
</evidence>
<feature type="transmembrane region" description="Helical" evidence="2">
    <location>
        <begin position="65"/>
        <end position="84"/>
    </location>
</feature>
<comment type="caution">
    <text evidence="4">The sequence shown here is derived from an EMBL/GenBank/DDBJ whole genome shotgun (WGS) entry which is preliminary data.</text>
</comment>
<keyword evidence="2" id="KW-0812">Transmembrane</keyword>
<evidence type="ECO:0000313" key="4">
    <source>
        <dbReference type="EMBL" id="MBC5615431.1"/>
    </source>
</evidence>
<dbReference type="RefSeq" id="WP_182424154.1">
    <property type="nucleotide sequence ID" value="NZ_JACOOK010000001.1"/>
</dbReference>
<feature type="compositionally biased region" description="Basic and acidic residues" evidence="1">
    <location>
        <begin position="143"/>
        <end position="164"/>
    </location>
</feature>
<dbReference type="Pfam" id="PF13715">
    <property type="entry name" value="CarbopepD_reg_2"/>
    <property type="match status" value="1"/>
</dbReference>
<dbReference type="Proteomes" id="UP000636891">
    <property type="component" value="Unassembled WGS sequence"/>
</dbReference>
<proteinExistence type="predicted"/>
<dbReference type="Pfam" id="PF03544">
    <property type="entry name" value="TonB_C"/>
    <property type="match status" value="1"/>
</dbReference>
<feature type="region of interest" description="Disordered" evidence="1">
    <location>
        <begin position="231"/>
        <end position="255"/>
    </location>
</feature>
<dbReference type="Gene3D" id="2.60.40.1120">
    <property type="entry name" value="Carboxypeptidase-like, regulatory domain"/>
    <property type="match status" value="1"/>
</dbReference>
<name>A0ABR7CIE3_9BACT</name>
<evidence type="ECO:0000259" key="3">
    <source>
        <dbReference type="Pfam" id="PF03544"/>
    </source>
</evidence>
<dbReference type="InterPro" id="IPR008969">
    <property type="entry name" value="CarboxyPept-like_regulatory"/>
</dbReference>
<evidence type="ECO:0000313" key="5">
    <source>
        <dbReference type="Proteomes" id="UP000636891"/>
    </source>
</evidence>
<dbReference type="SUPFAM" id="SSF49464">
    <property type="entry name" value="Carboxypeptidase regulatory domain-like"/>
    <property type="match status" value="1"/>
</dbReference>
<reference evidence="4 5" key="1">
    <citation type="submission" date="2020-08" db="EMBL/GenBank/DDBJ databases">
        <title>Genome public.</title>
        <authorList>
            <person name="Liu C."/>
            <person name="Sun Q."/>
        </authorList>
    </citation>
    <scope>NUCLEOTIDE SEQUENCE [LARGE SCALE GENOMIC DNA]</scope>
    <source>
        <strain evidence="4 5">New-7</strain>
    </source>
</reference>
<dbReference type="InterPro" id="IPR037682">
    <property type="entry name" value="TonB_C"/>
</dbReference>
<feature type="domain" description="TonB C-terminal" evidence="3">
    <location>
        <begin position="355"/>
        <end position="401"/>
    </location>
</feature>
<keyword evidence="5" id="KW-1185">Reference proteome</keyword>
<feature type="region of interest" description="Disordered" evidence="1">
    <location>
        <begin position="115"/>
        <end position="185"/>
    </location>
</feature>
<feature type="region of interest" description="Disordered" evidence="1">
    <location>
        <begin position="198"/>
        <end position="217"/>
    </location>
</feature>
<keyword evidence="2" id="KW-1133">Transmembrane helix</keyword>
<dbReference type="SUPFAM" id="SSF74653">
    <property type="entry name" value="TolA/TonB C-terminal domain"/>
    <property type="match status" value="1"/>
</dbReference>
<organism evidence="4 5">
    <name type="scientific">Alistipes hominis</name>
    <dbReference type="NCBI Taxonomy" id="2763015"/>
    <lineage>
        <taxon>Bacteria</taxon>
        <taxon>Pseudomonadati</taxon>
        <taxon>Bacteroidota</taxon>
        <taxon>Bacteroidia</taxon>
        <taxon>Bacteroidales</taxon>
        <taxon>Rikenellaceae</taxon>
        <taxon>Alistipes</taxon>
    </lineage>
</organism>
<feature type="compositionally biased region" description="Polar residues" evidence="1">
    <location>
        <begin position="205"/>
        <end position="215"/>
    </location>
</feature>